<evidence type="ECO:0000256" key="1">
    <source>
        <dbReference type="ARBA" id="ARBA00001966"/>
    </source>
</evidence>
<name>A0ABW1TV60_9BURK</name>
<dbReference type="Gene3D" id="3.20.20.70">
    <property type="entry name" value="Aldolase class I"/>
    <property type="match status" value="1"/>
</dbReference>
<evidence type="ECO:0000256" key="6">
    <source>
        <dbReference type="ARBA" id="ARBA00023014"/>
    </source>
</evidence>
<dbReference type="InterPro" id="IPR058240">
    <property type="entry name" value="rSAM_sf"/>
</dbReference>
<dbReference type="InterPro" id="IPR034457">
    <property type="entry name" value="Organic_radical-activating"/>
</dbReference>
<evidence type="ECO:0000256" key="5">
    <source>
        <dbReference type="ARBA" id="ARBA00023004"/>
    </source>
</evidence>
<dbReference type="NCBIfam" id="TIGR02495">
    <property type="entry name" value="NrdG2"/>
    <property type="match status" value="1"/>
</dbReference>
<proteinExistence type="predicted"/>
<dbReference type="Proteomes" id="UP001596270">
    <property type="component" value="Unassembled WGS sequence"/>
</dbReference>
<keyword evidence="2" id="KW-0004">4Fe-4S</keyword>
<evidence type="ECO:0000256" key="3">
    <source>
        <dbReference type="ARBA" id="ARBA00022691"/>
    </source>
</evidence>
<evidence type="ECO:0000256" key="2">
    <source>
        <dbReference type="ARBA" id="ARBA00022485"/>
    </source>
</evidence>
<feature type="domain" description="Radical SAM core" evidence="7">
    <location>
        <begin position="10"/>
        <end position="227"/>
    </location>
</feature>
<protein>
    <submittedName>
        <fullName evidence="8">Anaerobic ribonucleoside-triphosphate reductase activating protein</fullName>
    </submittedName>
</protein>
<dbReference type="PANTHER" id="PTHR30352:SF13">
    <property type="entry name" value="GLYCYL-RADICAL ENZYME ACTIVATING ENZYME YJJW-RELATED"/>
    <property type="match status" value="1"/>
</dbReference>
<organism evidence="8 9">
    <name type="scientific">Polaromonas aquatica</name>
    <dbReference type="NCBI Taxonomy" id="332657"/>
    <lineage>
        <taxon>Bacteria</taxon>
        <taxon>Pseudomonadati</taxon>
        <taxon>Pseudomonadota</taxon>
        <taxon>Betaproteobacteria</taxon>
        <taxon>Burkholderiales</taxon>
        <taxon>Comamonadaceae</taxon>
        <taxon>Polaromonas</taxon>
    </lineage>
</organism>
<keyword evidence="3" id="KW-0949">S-adenosyl-L-methionine</keyword>
<reference evidence="9" key="1">
    <citation type="journal article" date="2019" name="Int. J. Syst. Evol. Microbiol.">
        <title>The Global Catalogue of Microorganisms (GCM) 10K type strain sequencing project: providing services to taxonomists for standard genome sequencing and annotation.</title>
        <authorList>
            <consortium name="The Broad Institute Genomics Platform"/>
            <consortium name="The Broad Institute Genome Sequencing Center for Infectious Disease"/>
            <person name="Wu L."/>
            <person name="Ma J."/>
        </authorList>
    </citation>
    <scope>NUCLEOTIDE SEQUENCE [LARGE SCALE GENOMIC DNA]</scope>
    <source>
        <strain evidence="9">CCUG 39402</strain>
    </source>
</reference>
<dbReference type="Pfam" id="PF04055">
    <property type="entry name" value="Radical_SAM"/>
    <property type="match status" value="1"/>
</dbReference>
<comment type="caution">
    <text evidence="8">The sequence shown here is derived from an EMBL/GenBank/DDBJ whole genome shotgun (WGS) entry which is preliminary data.</text>
</comment>
<evidence type="ECO:0000313" key="9">
    <source>
        <dbReference type="Proteomes" id="UP001596270"/>
    </source>
</evidence>
<keyword evidence="6" id="KW-0411">Iron-sulfur</keyword>
<evidence type="ECO:0000313" key="8">
    <source>
        <dbReference type="EMBL" id="MFC6281115.1"/>
    </source>
</evidence>
<accession>A0ABW1TV60</accession>
<dbReference type="RefSeq" id="WP_300519674.1">
    <property type="nucleotide sequence ID" value="NZ_JBHSRS010000016.1"/>
</dbReference>
<keyword evidence="9" id="KW-1185">Reference proteome</keyword>
<dbReference type="InterPro" id="IPR013785">
    <property type="entry name" value="Aldolase_TIM"/>
</dbReference>
<keyword evidence="4" id="KW-0479">Metal-binding</keyword>
<dbReference type="PROSITE" id="PS51918">
    <property type="entry name" value="RADICAL_SAM"/>
    <property type="match status" value="1"/>
</dbReference>
<sequence>MGGITPFTATDYPGQLAAVVFVQGCPWRCGYCHNPHLQSRTRDSPLAWAQVLALLQRRVGLIDAVVFSGGEPTIDRALGNAMREVRALGFGVGLHTAGMYPRRLQEVLPLVDWVGMDIKATQQGYDAITRTADSAKTVWASAKLLVASGVAHEFRTTVHPGLHTPSEILALAQTLSAMGVRNYVLQVFRSTGCKDDELNVISTEKFPSADLIENMSALFESFVLRRE</sequence>
<comment type="cofactor">
    <cofactor evidence="1">
        <name>[4Fe-4S] cluster</name>
        <dbReference type="ChEBI" id="CHEBI:49883"/>
    </cofactor>
</comment>
<dbReference type="SFLD" id="SFLDG01094">
    <property type="entry name" value="Uncharacterised_Radical_SAM_Su"/>
    <property type="match status" value="1"/>
</dbReference>
<evidence type="ECO:0000256" key="4">
    <source>
        <dbReference type="ARBA" id="ARBA00022723"/>
    </source>
</evidence>
<dbReference type="EMBL" id="JBHSRS010000016">
    <property type="protein sequence ID" value="MFC6281115.1"/>
    <property type="molecule type" value="Genomic_DNA"/>
</dbReference>
<dbReference type="SUPFAM" id="SSF102114">
    <property type="entry name" value="Radical SAM enzymes"/>
    <property type="match status" value="1"/>
</dbReference>
<dbReference type="InterPro" id="IPR012840">
    <property type="entry name" value="NrdG2"/>
</dbReference>
<gene>
    <name evidence="8" type="ORF">ACFQND_07725</name>
</gene>
<dbReference type="SFLD" id="SFLDS00029">
    <property type="entry name" value="Radical_SAM"/>
    <property type="match status" value="1"/>
</dbReference>
<dbReference type="InterPro" id="IPR007197">
    <property type="entry name" value="rSAM"/>
</dbReference>
<keyword evidence="5" id="KW-0408">Iron</keyword>
<dbReference type="CDD" id="cd01335">
    <property type="entry name" value="Radical_SAM"/>
    <property type="match status" value="1"/>
</dbReference>
<evidence type="ECO:0000259" key="7">
    <source>
        <dbReference type="PROSITE" id="PS51918"/>
    </source>
</evidence>
<dbReference type="PANTHER" id="PTHR30352">
    <property type="entry name" value="PYRUVATE FORMATE-LYASE-ACTIVATING ENZYME"/>
    <property type="match status" value="1"/>
</dbReference>